<dbReference type="PANTHER" id="PTHR42996">
    <property type="entry name" value="PHOSPHATE-BINDING PROTEIN PSTS"/>
    <property type="match status" value="1"/>
</dbReference>
<dbReference type="SUPFAM" id="SSF53850">
    <property type="entry name" value="Periplasmic binding protein-like II"/>
    <property type="match status" value="1"/>
</dbReference>
<keyword evidence="2" id="KW-1133">Transmembrane helix</keyword>
<feature type="transmembrane region" description="Helical" evidence="2">
    <location>
        <begin position="461"/>
        <end position="485"/>
    </location>
</feature>
<proteinExistence type="inferred from homology"/>
<dbReference type="AlphaFoldDB" id="A0A250X062"/>
<protein>
    <recommendedName>
        <fullName evidence="3">PBP domain-containing protein</fullName>
    </recommendedName>
</protein>
<sequence length="542" mass="56368">MFFPTLQINALKTQLLATNPQVVHGSGSTAVSLVMWYHMDYIMAQSTQPLYLSYRAIGSGGGEGEIVGNPTGRSALLVDFGVRDVPMTHQSWQALSTLNIQVIQIPLHVAPIGIFANIPSSYLPGRKMNLSACTVSGIYSGSIKLWNDPAIVADNPGVTLNFPPEPITPLYRDEASGTNAVFSEYFSSACTSWALGSGKVLPAPGATGAFAAAAVPTPASSTMSLYIKANAWSIGYIDVGNANALGLMEVYQKNAAGVWLISGQSDPGAAASALFQNGGWPANPINDFSGVSLVNQPGAATWPITSMPFMFIRVDLTQRGSSGPLVQALANYIMSPAAQANLPGLGFGQLPTAIVQYCVQRALPLLSTDPAYPQWYFENSNGVKFVGAVNNVISATKDTYIHTNLIALELVAGITSTTSSSSSSSSSGSVNASSLNISLSSLSGVTSIQAQTAHNSNQISILTSVCIAALIFGIASALLLALFAVMKLTVIATHLHGGHQGVFPMSTAGMPRTMSVTGKVSSAKGVKASGSSTMQESSASML</sequence>
<dbReference type="EMBL" id="BEGY01000016">
    <property type="protein sequence ID" value="GAX76329.1"/>
    <property type="molecule type" value="Genomic_DNA"/>
</dbReference>
<dbReference type="Pfam" id="PF12849">
    <property type="entry name" value="PBP_like_2"/>
    <property type="match status" value="1"/>
</dbReference>
<evidence type="ECO:0000256" key="1">
    <source>
        <dbReference type="ARBA" id="ARBA00008725"/>
    </source>
</evidence>
<keyword evidence="2" id="KW-0472">Membrane</keyword>
<dbReference type="PANTHER" id="PTHR42996:SF1">
    <property type="entry name" value="PHOSPHATE-BINDING PROTEIN PSTS"/>
    <property type="match status" value="1"/>
</dbReference>
<evidence type="ECO:0000313" key="4">
    <source>
        <dbReference type="EMBL" id="GAX76329.1"/>
    </source>
</evidence>
<accession>A0A250X062</accession>
<dbReference type="OrthoDB" id="511982at2759"/>
<dbReference type="InterPro" id="IPR024370">
    <property type="entry name" value="PBP_domain"/>
</dbReference>
<feature type="domain" description="PBP" evidence="3">
    <location>
        <begin position="18"/>
        <end position="263"/>
    </location>
</feature>
<organism evidence="4 5">
    <name type="scientific">Chlamydomonas eustigma</name>
    <dbReference type="NCBI Taxonomy" id="1157962"/>
    <lineage>
        <taxon>Eukaryota</taxon>
        <taxon>Viridiplantae</taxon>
        <taxon>Chlorophyta</taxon>
        <taxon>core chlorophytes</taxon>
        <taxon>Chlorophyceae</taxon>
        <taxon>CS clade</taxon>
        <taxon>Chlamydomonadales</taxon>
        <taxon>Chlamydomonadaceae</taxon>
        <taxon>Chlamydomonas</taxon>
    </lineage>
</organism>
<comment type="similarity">
    <text evidence="1">Belongs to the PstS family.</text>
</comment>
<evidence type="ECO:0000313" key="5">
    <source>
        <dbReference type="Proteomes" id="UP000232323"/>
    </source>
</evidence>
<reference evidence="4 5" key="1">
    <citation type="submission" date="2017-08" db="EMBL/GenBank/DDBJ databases">
        <title>Acidophilic green algal genome provides insights into adaptation to an acidic environment.</title>
        <authorList>
            <person name="Hirooka S."/>
            <person name="Hirose Y."/>
            <person name="Kanesaki Y."/>
            <person name="Higuchi S."/>
            <person name="Fujiwara T."/>
            <person name="Onuma R."/>
            <person name="Era A."/>
            <person name="Ohbayashi R."/>
            <person name="Uzuka A."/>
            <person name="Nozaki H."/>
            <person name="Yoshikawa H."/>
            <person name="Miyagishima S.Y."/>
        </authorList>
    </citation>
    <scope>NUCLEOTIDE SEQUENCE [LARGE SCALE GENOMIC DNA]</scope>
    <source>
        <strain evidence="4 5">NIES-2499</strain>
    </source>
</reference>
<evidence type="ECO:0000256" key="2">
    <source>
        <dbReference type="SAM" id="Phobius"/>
    </source>
</evidence>
<dbReference type="Proteomes" id="UP000232323">
    <property type="component" value="Unassembled WGS sequence"/>
</dbReference>
<evidence type="ECO:0000259" key="3">
    <source>
        <dbReference type="Pfam" id="PF12849"/>
    </source>
</evidence>
<dbReference type="InterPro" id="IPR050962">
    <property type="entry name" value="Phosphate-bind_PstS"/>
</dbReference>
<dbReference type="Gene3D" id="3.40.190.10">
    <property type="entry name" value="Periplasmic binding protein-like II"/>
    <property type="match status" value="2"/>
</dbReference>
<comment type="caution">
    <text evidence="4">The sequence shown here is derived from an EMBL/GenBank/DDBJ whole genome shotgun (WGS) entry which is preliminary data.</text>
</comment>
<name>A0A250X062_9CHLO</name>
<gene>
    <name evidence="4" type="ORF">CEUSTIGMA_g3775.t1</name>
</gene>
<keyword evidence="5" id="KW-1185">Reference proteome</keyword>
<keyword evidence="2" id="KW-0812">Transmembrane</keyword>